<feature type="region of interest" description="Disordered" evidence="8">
    <location>
        <begin position="770"/>
        <end position="791"/>
    </location>
</feature>
<comment type="catalytic activity">
    <reaction evidence="1">
        <text>S-ubiquitinyl-[E2 ubiquitin-conjugating enzyme]-L-cysteine + [acceptor protein]-L-lysine = [E2 ubiquitin-conjugating enzyme]-L-cysteine + N(6)-ubiquitinyl-[acceptor protein]-L-lysine.</text>
        <dbReference type="EC" id="2.3.2.27"/>
    </reaction>
</comment>
<dbReference type="SUPFAM" id="SSF48452">
    <property type="entry name" value="TPR-like"/>
    <property type="match status" value="1"/>
</dbReference>
<accession>A0A7R9BF28</accession>
<dbReference type="SMART" id="SM00356">
    <property type="entry name" value="ZnF_C3H1"/>
    <property type="match status" value="2"/>
</dbReference>
<dbReference type="EMBL" id="CAJPEX010000193">
    <property type="protein sequence ID" value="CAG0914131.1"/>
    <property type="molecule type" value="Genomic_DNA"/>
</dbReference>
<evidence type="ECO:0000256" key="2">
    <source>
        <dbReference type="ARBA" id="ARBA00012483"/>
    </source>
</evidence>
<evidence type="ECO:0000256" key="1">
    <source>
        <dbReference type="ARBA" id="ARBA00000900"/>
    </source>
</evidence>
<feature type="region of interest" description="Disordered" evidence="8">
    <location>
        <begin position="860"/>
        <end position="900"/>
    </location>
</feature>
<sequence>MEGLPEAAGMNLSEYNEAKQTVEDFLSRGNHLVEVGSYSDALLVFTHALSIYPNHVHCYIARGYVHQEMGNYEKAVEDQWRAVELDRKNPVARKYLSIALTALSRKMLMAGKISEAQKLLTRSIHVYPENTDAREILRNIELNFSTMGDQVVDEKIRAQDAGQNEQIFIVPKLEASVPPENRVPGTVLLPCPWSPGDQNSRMSEHELPQWFNRSPSKQASNAFDTSMAEFMSKFDDLESLWMRSEVVPPGFEQLRSDSGYSTMDDQVRQQQWKQPKFYHHKGESSFKEVVPRPSSGVATSVTHRGSYGPLAPLTVTMRSGEESRPSEDLLISPKTHFKPIQDEMFNDGTTFSAPTTIEDPVEFVRDASGAFLTLTADSGSNCGSPKKYMVYRRSKGEQWVEHRQAEDDDDEETDEANLARGGTVEDVEPSQMTFCKKNGPGQNFVPKFKVHCSKREKTCQTDERDVMHAKVSNEQFINDMFVGAPRSGHGFPAHFNQSPPSHAEKIQQCHFRGMYATTVIRDTRDNKTEEIMYATTVIRDRYSSWEDDDSKNRAAPQAMVFPLEMDDARREDDDEELLLHDIHVLRELELKGDDVNEEEEAEDSGLTDVVAARSFDNANDQSWEQSPQDGFYPIYSEEDGYGVGHYGESVPVEYLDSDLYDAMFGLDASRPELFLSSSLGSKVRKRNHSGADSSFRKQRFRGSNWAPWQRRPGSNTSTPLFKERPCSFFLEGSCKKEHDCKFSHDLASIACRFFEEGSCLKGELCPFRHGPAPETPPGSYQFGSSPGSSLSAQFQQWRAQQKFDSKAYDGSARSLNDQRRKYYAARNASGKRQRHGSAAAAVQREASYVLCSESDFPALSASGKDDGRSPNDTVQVTCSSNGRRARQKKKQKSGGQDNRDVVCKFLSGSRQHPLQQAMQQQQQTSPDAFLDLDAALLSLIMDPETEGEDGAGGIQSSTFYGSGFTATAAAAGVSI</sequence>
<feature type="compositionally biased region" description="Basic residues" evidence="8">
    <location>
        <begin position="883"/>
        <end position="892"/>
    </location>
</feature>
<keyword evidence="3 7" id="KW-0479">Metal-binding</keyword>
<dbReference type="OrthoDB" id="3247158at2759"/>
<proteinExistence type="predicted"/>
<feature type="repeat" description="TPR" evidence="6">
    <location>
        <begin position="22"/>
        <end position="55"/>
    </location>
</feature>
<feature type="compositionally biased region" description="Polar residues" evidence="8">
    <location>
        <begin position="870"/>
        <end position="882"/>
    </location>
</feature>
<dbReference type="PROSITE" id="PS50103">
    <property type="entry name" value="ZF_C3H1"/>
    <property type="match status" value="2"/>
</dbReference>
<dbReference type="GO" id="GO:0008270">
    <property type="term" value="F:zinc ion binding"/>
    <property type="evidence" value="ECO:0007669"/>
    <property type="project" value="UniProtKB-KW"/>
</dbReference>
<evidence type="ECO:0000256" key="4">
    <source>
        <dbReference type="ARBA" id="ARBA00022771"/>
    </source>
</evidence>
<feature type="domain" description="C3H1-type" evidence="9">
    <location>
        <begin position="750"/>
        <end position="772"/>
    </location>
</feature>
<feature type="region of interest" description="Disordered" evidence="8">
    <location>
        <begin position="284"/>
        <end position="303"/>
    </location>
</feature>
<evidence type="ECO:0000256" key="3">
    <source>
        <dbReference type="ARBA" id="ARBA00022723"/>
    </source>
</evidence>
<dbReference type="InterPro" id="IPR000571">
    <property type="entry name" value="Znf_CCCH"/>
</dbReference>
<dbReference type="Proteomes" id="UP000678499">
    <property type="component" value="Unassembled WGS sequence"/>
</dbReference>
<evidence type="ECO:0000313" key="10">
    <source>
        <dbReference type="EMBL" id="CAD7273979.1"/>
    </source>
</evidence>
<feature type="zinc finger region" description="C3H1-type" evidence="7">
    <location>
        <begin position="750"/>
        <end position="772"/>
    </location>
</feature>
<dbReference type="PANTHER" id="PTHR11224:SF10">
    <property type="entry name" value="IP09428P-RELATED"/>
    <property type="match status" value="1"/>
</dbReference>
<dbReference type="InterPro" id="IPR019734">
    <property type="entry name" value="TPR_rpt"/>
</dbReference>
<dbReference type="Pfam" id="PF14608">
    <property type="entry name" value="zf-CCCH_2"/>
    <property type="match status" value="2"/>
</dbReference>
<dbReference type="PANTHER" id="PTHR11224">
    <property type="entry name" value="MAKORIN-RELATED"/>
    <property type="match status" value="1"/>
</dbReference>
<dbReference type="GO" id="GO:0000209">
    <property type="term" value="P:protein polyubiquitination"/>
    <property type="evidence" value="ECO:0007669"/>
    <property type="project" value="InterPro"/>
</dbReference>
<keyword evidence="6" id="KW-0802">TPR repeat</keyword>
<dbReference type="Gene3D" id="4.10.1000.10">
    <property type="entry name" value="Zinc finger, CCCH-type"/>
    <property type="match status" value="1"/>
</dbReference>
<feature type="compositionally biased region" description="Polar residues" evidence="8">
    <location>
        <begin position="781"/>
        <end position="791"/>
    </location>
</feature>
<evidence type="ECO:0000256" key="7">
    <source>
        <dbReference type="PROSITE-ProRule" id="PRU00723"/>
    </source>
</evidence>
<keyword evidence="5 7" id="KW-0862">Zinc</keyword>
<gene>
    <name evidence="10" type="ORF">NMOB1V02_LOCUS1839</name>
</gene>
<feature type="region of interest" description="Disordered" evidence="8">
    <location>
        <begin position="403"/>
        <end position="423"/>
    </location>
</feature>
<dbReference type="AlphaFoldDB" id="A0A7R9BF28"/>
<dbReference type="EC" id="2.3.2.27" evidence="2"/>
<dbReference type="PROSITE" id="PS50005">
    <property type="entry name" value="TPR"/>
    <property type="match status" value="2"/>
</dbReference>
<feature type="zinc finger region" description="C3H1-type" evidence="7">
    <location>
        <begin position="720"/>
        <end position="747"/>
    </location>
</feature>
<evidence type="ECO:0000313" key="11">
    <source>
        <dbReference type="Proteomes" id="UP000678499"/>
    </source>
</evidence>
<evidence type="ECO:0000256" key="8">
    <source>
        <dbReference type="SAM" id="MobiDB-lite"/>
    </source>
</evidence>
<evidence type="ECO:0000256" key="6">
    <source>
        <dbReference type="PROSITE-ProRule" id="PRU00339"/>
    </source>
</evidence>
<evidence type="ECO:0000256" key="5">
    <source>
        <dbReference type="ARBA" id="ARBA00022833"/>
    </source>
</evidence>
<reference evidence="10" key="1">
    <citation type="submission" date="2020-11" db="EMBL/GenBank/DDBJ databases">
        <authorList>
            <person name="Tran Van P."/>
        </authorList>
    </citation>
    <scope>NUCLEOTIDE SEQUENCE</scope>
</reference>
<keyword evidence="11" id="KW-1185">Reference proteome</keyword>
<keyword evidence="4 7" id="KW-0863">Zinc-finger</keyword>
<feature type="compositionally biased region" description="Acidic residues" evidence="8">
    <location>
        <begin position="406"/>
        <end position="415"/>
    </location>
</feature>
<dbReference type="GO" id="GO:0061630">
    <property type="term" value="F:ubiquitin protein ligase activity"/>
    <property type="evidence" value="ECO:0007669"/>
    <property type="project" value="UniProtKB-EC"/>
</dbReference>
<evidence type="ECO:0000259" key="9">
    <source>
        <dbReference type="PROSITE" id="PS50103"/>
    </source>
</evidence>
<feature type="repeat" description="TPR" evidence="6">
    <location>
        <begin position="56"/>
        <end position="89"/>
    </location>
</feature>
<dbReference type="InterPro" id="IPR045072">
    <property type="entry name" value="MKRN-like"/>
</dbReference>
<dbReference type="Gene3D" id="1.25.40.10">
    <property type="entry name" value="Tetratricopeptide repeat domain"/>
    <property type="match status" value="1"/>
</dbReference>
<dbReference type="InterPro" id="IPR011990">
    <property type="entry name" value="TPR-like_helical_dom_sf"/>
</dbReference>
<dbReference type="SMART" id="SM00028">
    <property type="entry name" value="TPR"/>
    <property type="match status" value="2"/>
</dbReference>
<protein>
    <recommendedName>
        <fullName evidence="2">RING-type E3 ubiquitin transferase</fullName>
        <ecNumber evidence="2">2.3.2.27</ecNumber>
    </recommendedName>
</protein>
<feature type="domain" description="C3H1-type" evidence="9">
    <location>
        <begin position="720"/>
        <end position="747"/>
    </location>
</feature>
<name>A0A7R9BF28_9CRUS</name>
<dbReference type="EMBL" id="OA882230">
    <property type="protein sequence ID" value="CAD7273979.1"/>
    <property type="molecule type" value="Genomic_DNA"/>
</dbReference>
<organism evidence="10">
    <name type="scientific">Notodromas monacha</name>
    <dbReference type="NCBI Taxonomy" id="399045"/>
    <lineage>
        <taxon>Eukaryota</taxon>
        <taxon>Metazoa</taxon>
        <taxon>Ecdysozoa</taxon>
        <taxon>Arthropoda</taxon>
        <taxon>Crustacea</taxon>
        <taxon>Oligostraca</taxon>
        <taxon>Ostracoda</taxon>
        <taxon>Podocopa</taxon>
        <taxon>Podocopida</taxon>
        <taxon>Cypridocopina</taxon>
        <taxon>Cypridoidea</taxon>
        <taxon>Cyprididae</taxon>
        <taxon>Notodromas</taxon>
    </lineage>
</organism>